<dbReference type="PANTHER" id="PTHR46889">
    <property type="entry name" value="TRANSPOSASE INSF FOR INSERTION SEQUENCE IS3B-RELATED"/>
    <property type="match status" value="1"/>
</dbReference>
<evidence type="ECO:0008006" key="3">
    <source>
        <dbReference type="Google" id="ProtNLM"/>
    </source>
</evidence>
<dbReference type="SUPFAM" id="SSF53098">
    <property type="entry name" value="Ribonuclease H-like"/>
    <property type="match status" value="1"/>
</dbReference>
<organism evidence="1 2">
    <name type="scientific">Corynebacterium provencense</name>
    <dbReference type="NCBI Taxonomy" id="1737425"/>
    <lineage>
        <taxon>Bacteria</taxon>
        <taxon>Bacillati</taxon>
        <taxon>Actinomycetota</taxon>
        <taxon>Actinomycetes</taxon>
        <taxon>Mycobacteriales</taxon>
        <taxon>Corynebacteriaceae</taxon>
        <taxon>Corynebacterium</taxon>
    </lineage>
</organism>
<accession>A0A2Z3YLP8</accession>
<sequence length="86" mass="9549">MVTTIPGVAPYKIPDRVKRGWDQGRPDRVRMSDNTYLRTGEGWLYLAAVTDAHSRRILGWSMDSHMVTFPGRQSPGNGSNTAWGGS</sequence>
<evidence type="ECO:0000313" key="1">
    <source>
        <dbReference type="EMBL" id="AWT25175.1"/>
    </source>
</evidence>
<protein>
    <recommendedName>
        <fullName evidence="3">Integrase catalytic domain-containing protein</fullName>
    </recommendedName>
</protein>
<gene>
    <name evidence="1" type="ORF">Csp1_03490</name>
</gene>
<dbReference type="STRING" id="1737425.GCA_900049755_02291"/>
<dbReference type="EMBL" id="CP024988">
    <property type="protein sequence ID" value="AWT25175.1"/>
    <property type="molecule type" value="Genomic_DNA"/>
</dbReference>
<evidence type="ECO:0000313" key="2">
    <source>
        <dbReference type="Proteomes" id="UP000247696"/>
    </source>
</evidence>
<name>A0A2Z3YLP8_9CORY</name>
<proteinExistence type="predicted"/>
<dbReference type="Proteomes" id="UP000247696">
    <property type="component" value="Chromosome"/>
</dbReference>
<dbReference type="OrthoDB" id="4423903at2"/>
<keyword evidence="2" id="KW-1185">Reference proteome</keyword>
<dbReference type="InterPro" id="IPR050900">
    <property type="entry name" value="Transposase_IS3/IS150/IS904"/>
</dbReference>
<reference evidence="2" key="1">
    <citation type="submission" date="2017-11" db="EMBL/GenBank/DDBJ databases">
        <title>Otitis media/interna in a cat caused by the recently described species Corynebacterium provencense.</title>
        <authorList>
            <person name="Kittl S."/>
            <person name="Brodard I."/>
            <person name="Rychener L."/>
            <person name="Jores J."/>
            <person name="Roosje P."/>
            <person name="Gobeli Brawand S."/>
        </authorList>
    </citation>
    <scope>NUCLEOTIDE SEQUENCE [LARGE SCALE GENOMIC DNA]</scope>
    <source>
        <strain evidence="2">17KM38</strain>
    </source>
</reference>
<dbReference type="InterPro" id="IPR012337">
    <property type="entry name" value="RNaseH-like_sf"/>
</dbReference>
<dbReference type="KEGG" id="cpre:Csp1_03490"/>
<dbReference type="AlphaFoldDB" id="A0A2Z3YLP8"/>
<dbReference type="PANTHER" id="PTHR46889:SF4">
    <property type="entry name" value="TRANSPOSASE INSO FOR INSERTION SEQUENCE ELEMENT IS911B-RELATED"/>
    <property type="match status" value="1"/>
</dbReference>